<accession>A0ABD3BND3</accession>
<gene>
    <name evidence="2" type="ORF">CASFOL_037211</name>
</gene>
<dbReference type="Proteomes" id="UP001632038">
    <property type="component" value="Unassembled WGS sequence"/>
</dbReference>
<dbReference type="AlphaFoldDB" id="A0ABD3BND3"/>
<keyword evidence="3" id="KW-1185">Reference proteome</keyword>
<name>A0ABD3BND3_9LAMI</name>
<comment type="caution">
    <text evidence="2">The sequence shown here is derived from an EMBL/GenBank/DDBJ whole genome shotgun (WGS) entry which is preliminary data.</text>
</comment>
<dbReference type="EMBL" id="JAVIJP010000070">
    <property type="protein sequence ID" value="KAL3618983.1"/>
    <property type="molecule type" value="Genomic_DNA"/>
</dbReference>
<feature type="region of interest" description="Disordered" evidence="1">
    <location>
        <begin position="115"/>
        <end position="149"/>
    </location>
</feature>
<evidence type="ECO:0000313" key="2">
    <source>
        <dbReference type="EMBL" id="KAL3618983.1"/>
    </source>
</evidence>
<reference evidence="3" key="1">
    <citation type="journal article" date="2024" name="IScience">
        <title>Strigolactones Initiate the Formation of Haustorium-like Structures in Castilleja.</title>
        <authorList>
            <person name="Buerger M."/>
            <person name="Peterson D."/>
            <person name="Chory J."/>
        </authorList>
    </citation>
    <scope>NUCLEOTIDE SEQUENCE [LARGE SCALE GENOMIC DNA]</scope>
</reference>
<organism evidence="2 3">
    <name type="scientific">Castilleja foliolosa</name>
    <dbReference type="NCBI Taxonomy" id="1961234"/>
    <lineage>
        <taxon>Eukaryota</taxon>
        <taxon>Viridiplantae</taxon>
        <taxon>Streptophyta</taxon>
        <taxon>Embryophyta</taxon>
        <taxon>Tracheophyta</taxon>
        <taxon>Spermatophyta</taxon>
        <taxon>Magnoliopsida</taxon>
        <taxon>eudicotyledons</taxon>
        <taxon>Gunneridae</taxon>
        <taxon>Pentapetalae</taxon>
        <taxon>asterids</taxon>
        <taxon>lamiids</taxon>
        <taxon>Lamiales</taxon>
        <taxon>Orobanchaceae</taxon>
        <taxon>Pedicularideae</taxon>
        <taxon>Castillejinae</taxon>
        <taxon>Castilleja</taxon>
    </lineage>
</organism>
<proteinExistence type="predicted"/>
<protein>
    <submittedName>
        <fullName evidence="2">Uncharacterized protein</fullName>
    </submittedName>
</protein>
<evidence type="ECO:0000256" key="1">
    <source>
        <dbReference type="SAM" id="MobiDB-lite"/>
    </source>
</evidence>
<sequence>MVHKIVTAKKRLPGPMQRRNIRVALFKNSARIQHRNIGQHITGMVRRWTRVRRHVSEYVAAIKLIETLPLDWGYRAKELFDNEVEFTSKRDAPVISFGNFAARLTRLWIEDTIANEEASSDESEGSNSPNAVEEDPEENPSEGANPGDP</sequence>
<evidence type="ECO:0000313" key="3">
    <source>
        <dbReference type="Proteomes" id="UP001632038"/>
    </source>
</evidence>